<evidence type="ECO:0000256" key="1">
    <source>
        <dbReference type="ARBA" id="ARBA00022679"/>
    </source>
</evidence>
<dbReference type="EMBL" id="BRXU01000042">
    <property type="protein sequence ID" value="GLC61119.1"/>
    <property type="molecule type" value="Genomic_DNA"/>
</dbReference>
<dbReference type="GO" id="GO:0004674">
    <property type="term" value="F:protein serine/threonine kinase activity"/>
    <property type="evidence" value="ECO:0007669"/>
    <property type="project" value="TreeGrafter"/>
</dbReference>
<dbReference type="SUPFAM" id="SSF56112">
    <property type="entry name" value="Protein kinase-like (PK-like)"/>
    <property type="match status" value="1"/>
</dbReference>
<dbReference type="PROSITE" id="PS50011">
    <property type="entry name" value="PROTEIN_KINASE_DOM"/>
    <property type="match status" value="1"/>
</dbReference>
<name>A0A9W6BZF7_9CHLO</name>
<keyword evidence="1" id="KW-0808">Transferase</keyword>
<dbReference type="GO" id="GO:0005524">
    <property type="term" value="F:ATP binding"/>
    <property type="evidence" value="ECO:0007669"/>
    <property type="project" value="UniProtKB-UniRule"/>
</dbReference>
<feature type="compositionally biased region" description="Gly residues" evidence="6">
    <location>
        <begin position="159"/>
        <end position="168"/>
    </location>
</feature>
<dbReference type="InterPro" id="IPR008271">
    <property type="entry name" value="Ser/Thr_kinase_AS"/>
</dbReference>
<sequence>MPFFSCLLPKPGRKDAKEPYVERGAAESSLKIGVQPMRTANEQFLRLLHSLSSMEGSGLRALVDACRATCEQLNADHVSVLLLGTDHSATVVACAGLEGDAALGRRESVHLRGRCRDGDLVGTPPSVGSPFSSVTDVVLQRYEACPTMPVVYQEAPSDRGGGGVGGGDSALRDYSSISHSTSQSCSSRRAPAAGLGGGSRRSDGHSSSLLALPEQWRQLCVDHDCRHFAAAAMVTAGVPVGVLSVAAKASTRPPSWTPEALTSLAALLAAQVRCSGTGGGGGGLGSGAGGGGGDGGLWGHGAVLADALSQLAGASTLSAVVAAVGEAAVEVSSAVAHIEGQARVAFLQPDASAAAIFQQSSLVGDTPATAAAAGGALVSRGRRSSCEYVMNGGAGGGSRRGGRSTRPSIDTGAAVGLPYTPSTAGMGHVAAMVAEDRVTSSSFTDAQTNNRRTKSRMSFVVPCDKDASCKGHTLPLSGTLLADALSREAAGLCVSDCASYVQDKRTFPRDAVLSRDGVMPLSLALATISCPEGRPLVALYVTYGFSLPQPLLQAVVEGLQELLQAILPIIKSKLDGVLRPEGVYRREHREEAVRRRDPSRSTLNGFARQSCEPDCATSTTANGMELCNGNGNGNAEATGKDGSGHESFAFNGAGGGAVTPNRLSVVNKEIAGMEVSAASPFSTLDATPPGGGAAAGGGGAPRRGTSLVAPSRSEIGPGGGGGQRRPNSALRRLLGVPLPAGASEPNQGTFNVVSPPGSDSESSLSALGGHEGRSLPANGRRLLDGGPVRSVSFRLEAAKSPRGASRLAPIITIMHERLKAAQAAQMTGGRTEARKADLQSVKLLQEVGKGGYGTVYRGTYHGSEVAVKVIQEHQLAASLHTSSHTDMAGVGAAVHRSASVVLHKQNLHDAIELVASVSVSHPNIVQVLTFFTDCKLQLAAETSVLFDSMDMTDGAPGGIAGARLVHMPSLLESPAPGQELGGISVALVMEYMDAGSLSDAIQKRVFFERLEISNPAAGGRASKGLLAVSMRSVYSTLLEIALALRHMHSLHLVHCDLKPQNVLLKTAPRDPRGFVSKLSDFGLSKTMAHDEHGQLVIDEAVASGTITHIAPEVFMGKKSLGAAVDIYAFGIIMYQVLCGMRLYEGMPAQEIANAVAHRMLRPTLPAWVPANYRALAERCWHQLPSVRPTADELVRQLEKLSDFRRRNARPQSGTQA</sequence>
<dbReference type="SMART" id="SM00220">
    <property type="entry name" value="S_TKc"/>
    <property type="match status" value="1"/>
</dbReference>
<comment type="caution">
    <text evidence="8">The sequence shown here is derived from an EMBL/GenBank/DDBJ whole genome shotgun (WGS) entry which is preliminary data.</text>
</comment>
<dbReference type="AlphaFoldDB" id="A0A9W6BZF7"/>
<feature type="region of interest" description="Disordered" evidence="6">
    <location>
        <begin position="153"/>
        <end position="206"/>
    </location>
</feature>
<evidence type="ECO:0000259" key="7">
    <source>
        <dbReference type="PROSITE" id="PS50011"/>
    </source>
</evidence>
<accession>A0A9W6BZF7</accession>
<dbReference type="PANTHER" id="PTHR44329:SF214">
    <property type="entry name" value="PROTEIN KINASE DOMAIN-CONTAINING PROTEIN"/>
    <property type="match status" value="1"/>
</dbReference>
<dbReference type="PANTHER" id="PTHR44329">
    <property type="entry name" value="SERINE/THREONINE-PROTEIN KINASE TNNI3K-RELATED"/>
    <property type="match status" value="1"/>
</dbReference>
<feature type="compositionally biased region" description="Low complexity" evidence="6">
    <location>
        <begin position="175"/>
        <end position="193"/>
    </location>
</feature>
<dbReference type="InterPro" id="IPR011009">
    <property type="entry name" value="Kinase-like_dom_sf"/>
</dbReference>
<proteinExistence type="predicted"/>
<dbReference type="Pfam" id="PF00069">
    <property type="entry name" value="Pkinase"/>
    <property type="match status" value="1"/>
</dbReference>
<feature type="region of interest" description="Disordered" evidence="6">
    <location>
        <begin position="391"/>
        <end position="416"/>
    </location>
</feature>
<evidence type="ECO:0000256" key="5">
    <source>
        <dbReference type="PROSITE-ProRule" id="PRU10141"/>
    </source>
</evidence>
<feature type="domain" description="Protein kinase" evidence="7">
    <location>
        <begin position="841"/>
        <end position="1200"/>
    </location>
</feature>
<keyword evidence="2 5" id="KW-0547">Nucleotide-binding</keyword>
<dbReference type="InterPro" id="IPR051681">
    <property type="entry name" value="Ser/Thr_Kinases-Pseudokinases"/>
</dbReference>
<keyword evidence="9" id="KW-1185">Reference proteome</keyword>
<dbReference type="PROSITE" id="PS00108">
    <property type="entry name" value="PROTEIN_KINASE_ST"/>
    <property type="match status" value="1"/>
</dbReference>
<dbReference type="PROSITE" id="PS00107">
    <property type="entry name" value="PROTEIN_KINASE_ATP"/>
    <property type="match status" value="1"/>
</dbReference>
<reference evidence="8 9" key="1">
    <citation type="journal article" date="2023" name="Commun. Biol.">
        <title>Reorganization of the ancestral sex-determining regions during the evolution of trioecy in Pleodorina starrii.</title>
        <authorList>
            <person name="Takahashi K."/>
            <person name="Suzuki S."/>
            <person name="Kawai-Toyooka H."/>
            <person name="Yamamoto K."/>
            <person name="Hamaji T."/>
            <person name="Ootsuki R."/>
            <person name="Yamaguchi H."/>
            <person name="Kawachi M."/>
            <person name="Higashiyama T."/>
            <person name="Nozaki H."/>
        </authorList>
    </citation>
    <scope>NUCLEOTIDE SEQUENCE [LARGE SCALE GENOMIC DNA]</scope>
    <source>
        <strain evidence="8 9">NIES-4479</strain>
    </source>
</reference>
<feature type="compositionally biased region" description="Low complexity" evidence="6">
    <location>
        <begin position="754"/>
        <end position="768"/>
    </location>
</feature>
<dbReference type="Gene3D" id="3.30.200.20">
    <property type="entry name" value="Phosphorylase Kinase, domain 1"/>
    <property type="match status" value="1"/>
</dbReference>
<evidence type="ECO:0000256" key="4">
    <source>
        <dbReference type="ARBA" id="ARBA00022840"/>
    </source>
</evidence>
<feature type="region of interest" description="Disordered" evidence="6">
    <location>
        <begin position="682"/>
        <end position="783"/>
    </location>
</feature>
<gene>
    <name evidence="8" type="primary">PLEST010594</name>
    <name evidence="8" type="ORF">PLESTB_001719900</name>
</gene>
<protein>
    <recommendedName>
        <fullName evidence="7">Protein kinase domain-containing protein</fullName>
    </recommendedName>
</protein>
<evidence type="ECO:0000256" key="6">
    <source>
        <dbReference type="SAM" id="MobiDB-lite"/>
    </source>
</evidence>
<organism evidence="8 9">
    <name type="scientific">Pleodorina starrii</name>
    <dbReference type="NCBI Taxonomy" id="330485"/>
    <lineage>
        <taxon>Eukaryota</taxon>
        <taxon>Viridiplantae</taxon>
        <taxon>Chlorophyta</taxon>
        <taxon>core chlorophytes</taxon>
        <taxon>Chlorophyceae</taxon>
        <taxon>CS clade</taxon>
        <taxon>Chlamydomonadales</taxon>
        <taxon>Volvocaceae</taxon>
        <taxon>Pleodorina</taxon>
    </lineage>
</organism>
<keyword evidence="4 5" id="KW-0067">ATP-binding</keyword>
<dbReference type="Proteomes" id="UP001165080">
    <property type="component" value="Unassembled WGS sequence"/>
</dbReference>
<dbReference type="InterPro" id="IPR000719">
    <property type="entry name" value="Prot_kinase_dom"/>
</dbReference>
<feature type="binding site" evidence="5">
    <location>
        <position position="868"/>
    </location>
    <ligand>
        <name>ATP</name>
        <dbReference type="ChEBI" id="CHEBI:30616"/>
    </ligand>
</feature>
<evidence type="ECO:0000256" key="2">
    <source>
        <dbReference type="ARBA" id="ARBA00022741"/>
    </source>
</evidence>
<evidence type="ECO:0000256" key="3">
    <source>
        <dbReference type="ARBA" id="ARBA00022777"/>
    </source>
</evidence>
<dbReference type="InterPro" id="IPR017441">
    <property type="entry name" value="Protein_kinase_ATP_BS"/>
</dbReference>
<keyword evidence="3" id="KW-0418">Kinase</keyword>
<evidence type="ECO:0000313" key="8">
    <source>
        <dbReference type="EMBL" id="GLC61119.1"/>
    </source>
</evidence>
<dbReference type="Gene3D" id="1.10.510.10">
    <property type="entry name" value="Transferase(Phosphotransferase) domain 1"/>
    <property type="match status" value="1"/>
</dbReference>
<feature type="compositionally biased region" description="Basic and acidic residues" evidence="6">
    <location>
        <begin position="589"/>
        <end position="599"/>
    </location>
</feature>
<evidence type="ECO:0000313" key="9">
    <source>
        <dbReference type="Proteomes" id="UP001165080"/>
    </source>
</evidence>
<feature type="compositionally biased region" description="Gly residues" evidence="6">
    <location>
        <begin position="689"/>
        <end position="701"/>
    </location>
</feature>
<feature type="region of interest" description="Disordered" evidence="6">
    <location>
        <begin position="589"/>
        <end position="612"/>
    </location>
</feature>